<keyword evidence="1" id="KW-0472">Membrane</keyword>
<accession>X1A0X6</accession>
<feature type="transmembrane region" description="Helical" evidence="1">
    <location>
        <begin position="45"/>
        <end position="75"/>
    </location>
</feature>
<dbReference type="AlphaFoldDB" id="X1A0X6"/>
<dbReference type="EMBL" id="BART01007958">
    <property type="protein sequence ID" value="GAG66388.1"/>
    <property type="molecule type" value="Genomic_DNA"/>
</dbReference>
<comment type="caution">
    <text evidence="2">The sequence shown here is derived from an EMBL/GenBank/DDBJ whole genome shotgun (WGS) entry which is preliminary data.</text>
</comment>
<evidence type="ECO:0000256" key="1">
    <source>
        <dbReference type="SAM" id="Phobius"/>
    </source>
</evidence>
<protein>
    <submittedName>
        <fullName evidence="2">Uncharacterized protein</fullName>
    </submittedName>
</protein>
<sequence length="117" mass="12324">MAINLDALVINIIASTIIVSPALWLSGRLLVGREKAKLIDAVLTVAIGTVVGTIFGAFFSGIIATIVQLIIWLALVRHYFKCGWGAALGISIVGVIIFIFVAAALGLLGVTLFTLFL</sequence>
<reference evidence="2" key="1">
    <citation type="journal article" date="2014" name="Front. Microbiol.">
        <title>High frequency of phylogenetically diverse reductive dehalogenase-homologous genes in deep subseafloor sedimentary metagenomes.</title>
        <authorList>
            <person name="Kawai M."/>
            <person name="Futagami T."/>
            <person name="Toyoda A."/>
            <person name="Takaki Y."/>
            <person name="Nishi S."/>
            <person name="Hori S."/>
            <person name="Arai W."/>
            <person name="Tsubouchi T."/>
            <person name="Morono Y."/>
            <person name="Uchiyama I."/>
            <person name="Ito T."/>
            <person name="Fujiyama A."/>
            <person name="Inagaki F."/>
            <person name="Takami H."/>
        </authorList>
    </citation>
    <scope>NUCLEOTIDE SEQUENCE</scope>
    <source>
        <strain evidence="2">Expedition CK06-06</strain>
    </source>
</reference>
<name>X1A0X6_9ZZZZ</name>
<gene>
    <name evidence="2" type="ORF">S01H4_17996</name>
</gene>
<keyword evidence="1" id="KW-0812">Transmembrane</keyword>
<keyword evidence="1" id="KW-1133">Transmembrane helix</keyword>
<organism evidence="2">
    <name type="scientific">marine sediment metagenome</name>
    <dbReference type="NCBI Taxonomy" id="412755"/>
    <lineage>
        <taxon>unclassified sequences</taxon>
        <taxon>metagenomes</taxon>
        <taxon>ecological metagenomes</taxon>
    </lineage>
</organism>
<feature type="transmembrane region" description="Helical" evidence="1">
    <location>
        <begin position="87"/>
        <end position="116"/>
    </location>
</feature>
<feature type="transmembrane region" description="Helical" evidence="1">
    <location>
        <begin position="7"/>
        <end position="25"/>
    </location>
</feature>
<proteinExistence type="predicted"/>
<evidence type="ECO:0000313" key="2">
    <source>
        <dbReference type="EMBL" id="GAG66388.1"/>
    </source>
</evidence>